<proteinExistence type="predicted"/>
<dbReference type="InterPro" id="IPR037401">
    <property type="entry name" value="SnoaL-like"/>
</dbReference>
<dbReference type="Gene3D" id="3.10.450.50">
    <property type="match status" value="1"/>
</dbReference>
<comment type="caution">
    <text evidence="2">The sequence shown here is derived from an EMBL/GenBank/DDBJ whole genome shotgun (WGS) entry which is preliminary data.</text>
</comment>
<gene>
    <name evidence="2" type="ORF">ACH5RR_038401</name>
</gene>
<dbReference type="EMBL" id="JBJUIK010000016">
    <property type="protein sequence ID" value="KAL3499308.1"/>
    <property type="molecule type" value="Genomic_DNA"/>
</dbReference>
<accession>A0ABD2Y0R6</accession>
<reference evidence="2 3" key="1">
    <citation type="submission" date="2024-11" db="EMBL/GenBank/DDBJ databases">
        <title>A near-complete genome assembly of Cinchona calisaya.</title>
        <authorList>
            <person name="Lian D.C."/>
            <person name="Zhao X.W."/>
            <person name="Wei L."/>
        </authorList>
    </citation>
    <scope>NUCLEOTIDE SEQUENCE [LARGE SCALE GENOMIC DNA]</scope>
    <source>
        <tissue evidence="2">Nenye</tissue>
    </source>
</reference>
<sequence>MAATVTMSVRAIRQECFEAMGRHSPSVFSKRALKLQHTEIKWLRQKMFTKKKVQNKPLPLVALAMDTSDISISPPSSSKIIMQFYTSINTKNLKLVEKLLSDDCFFDDYSFPKPFKGKQEVIKFLEQLITSMGQNMEFNVEHICEGDDFTAAVNWHLDWKNKQVPFTRGCSYFGLSRDGERLAIKKVQAVIESPIKPGGLALALFKIVTSVFDAFPEPTESTISKKSPCHISAVAKDIQNYPTAHSKPTTSMVSQVMEFHSQYYQLHTQNIAVHCKDYQHVKATTVFFGS</sequence>
<evidence type="ECO:0000313" key="2">
    <source>
        <dbReference type="EMBL" id="KAL3499308.1"/>
    </source>
</evidence>
<dbReference type="InterPro" id="IPR032710">
    <property type="entry name" value="NTF2-like_dom_sf"/>
</dbReference>
<keyword evidence="3" id="KW-1185">Reference proteome</keyword>
<dbReference type="AlphaFoldDB" id="A0ABD2Y0R6"/>
<evidence type="ECO:0000313" key="3">
    <source>
        <dbReference type="Proteomes" id="UP001630127"/>
    </source>
</evidence>
<dbReference type="PANTHER" id="PTHR33698">
    <property type="entry name" value="NUCLEAR TRANSPORT FACTOR 2 (NTF2)-LIKE PROTEIN"/>
    <property type="match status" value="1"/>
</dbReference>
<dbReference type="SUPFAM" id="SSF54427">
    <property type="entry name" value="NTF2-like"/>
    <property type="match status" value="1"/>
</dbReference>
<name>A0ABD2Y0R6_9GENT</name>
<protein>
    <recommendedName>
        <fullName evidence="1">SnoaL-like domain-containing protein</fullName>
    </recommendedName>
</protein>
<organism evidence="2 3">
    <name type="scientific">Cinchona calisaya</name>
    <dbReference type="NCBI Taxonomy" id="153742"/>
    <lineage>
        <taxon>Eukaryota</taxon>
        <taxon>Viridiplantae</taxon>
        <taxon>Streptophyta</taxon>
        <taxon>Embryophyta</taxon>
        <taxon>Tracheophyta</taxon>
        <taxon>Spermatophyta</taxon>
        <taxon>Magnoliopsida</taxon>
        <taxon>eudicotyledons</taxon>
        <taxon>Gunneridae</taxon>
        <taxon>Pentapetalae</taxon>
        <taxon>asterids</taxon>
        <taxon>lamiids</taxon>
        <taxon>Gentianales</taxon>
        <taxon>Rubiaceae</taxon>
        <taxon>Cinchonoideae</taxon>
        <taxon>Cinchoneae</taxon>
        <taxon>Cinchona</taxon>
    </lineage>
</organism>
<feature type="domain" description="SnoaL-like" evidence="1">
    <location>
        <begin position="83"/>
        <end position="179"/>
    </location>
</feature>
<dbReference type="Proteomes" id="UP001630127">
    <property type="component" value="Unassembled WGS sequence"/>
</dbReference>
<dbReference type="PANTHER" id="PTHR33698:SF1">
    <property type="entry name" value="NUCLEAR TRANSPORT FACTOR 2 (NTF2) FAMILY PROTEIN"/>
    <property type="match status" value="1"/>
</dbReference>
<dbReference type="Pfam" id="PF12680">
    <property type="entry name" value="SnoaL_2"/>
    <property type="match status" value="1"/>
</dbReference>
<evidence type="ECO:0000259" key="1">
    <source>
        <dbReference type="Pfam" id="PF12680"/>
    </source>
</evidence>